<sequence>MASKERGGVVDNSSKSAKAGGAGKRVTAPVYNGTQTSAHVASAASTASSPVAGGLSLAAQLYSRADSLRYATSTLADTLQRLGLYEPAPAKGEDLASGAHDNVLRVLNEDLNSAMRFANNVLFESVHGSDEEEISEDCEQEKEVQGAIHKTQFGRSVYGDAQTAIARLLSIQSMANRINLSLVGVEGPVDCRASQVVDSVHNCLCNLADHIDDTVTTLHRVNSDLSINLLGAISE</sequence>
<organism evidence="2 3">
    <name type="scientific">Erwinia phage pEa_SNUABM_17</name>
    <dbReference type="NCBI Taxonomy" id="2869545"/>
    <lineage>
        <taxon>Viruses</taxon>
        <taxon>Duplodnaviria</taxon>
        <taxon>Heunggongvirae</taxon>
        <taxon>Uroviricota</taxon>
        <taxon>Caudoviricetes</taxon>
        <taxon>Alexandravirus</taxon>
        <taxon>Alexandravirus SNUABM17</taxon>
    </lineage>
</organism>
<protein>
    <submittedName>
        <fullName evidence="2">Uncharacterized protein</fullName>
    </submittedName>
</protein>
<keyword evidence="3" id="KW-1185">Reference proteome</keyword>
<accession>A0AAE7XLV5</accession>
<gene>
    <name evidence="2" type="ORF">pEaSNUABM17_00070</name>
</gene>
<feature type="region of interest" description="Disordered" evidence="1">
    <location>
        <begin position="1"/>
        <end position="28"/>
    </location>
</feature>
<dbReference type="EMBL" id="MZ443777">
    <property type="protein sequence ID" value="QZE57616.1"/>
    <property type="molecule type" value="Genomic_DNA"/>
</dbReference>
<evidence type="ECO:0000256" key="1">
    <source>
        <dbReference type="SAM" id="MobiDB-lite"/>
    </source>
</evidence>
<proteinExistence type="predicted"/>
<evidence type="ECO:0000313" key="2">
    <source>
        <dbReference type="EMBL" id="QZE57616.1"/>
    </source>
</evidence>
<evidence type="ECO:0000313" key="3">
    <source>
        <dbReference type="Proteomes" id="UP000827911"/>
    </source>
</evidence>
<dbReference type="Proteomes" id="UP000827911">
    <property type="component" value="Segment"/>
</dbReference>
<name>A0AAE7XLV5_9CAUD</name>
<reference evidence="2 3" key="1">
    <citation type="submission" date="2021-06" db="EMBL/GenBank/DDBJ databases">
        <title>Complete genome sequence of Erwinia phage pEa_SNUABM_17.</title>
        <authorList>
            <person name="Kim S.G."/>
            <person name="Park S.C."/>
        </authorList>
    </citation>
    <scope>NUCLEOTIDE SEQUENCE [LARGE SCALE GENOMIC DNA]</scope>
</reference>